<dbReference type="GO" id="GO:0005229">
    <property type="term" value="F:intracellularly calcium-gated chloride channel activity"/>
    <property type="evidence" value="ECO:0000318"/>
    <property type="project" value="GO_Central"/>
</dbReference>
<name>T1EU97_HELRO</name>
<evidence type="ECO:0000256" key="4">
    <source>
        <dbReference type="ARBA" id="ARBA00022475"/>
    </source>
</evidence>
<sequence>MAKPIVAPPMSTVIDSSGASKDYSPSQLALKLHTLPHLDLTFQRVNSSFNPDLYRYREAILFWSIVPLVWMFLTMLVVVMYFCYHCCQSDVQKAGVCLKWSIAVLALLSCGAVGAGFYGNEETHKGLQHFIDAAKGIQFTTSQTRAQIKWMEVNLNHSVISLANDLRSNIPRSHSLRTEINQHLDRSVRHVTSIISSVLDIGFKVKRIDSTIELVHYAGRYGFYRWLAMVLLFSWMMVLFVILLFAVGKGSKYLMLAFGILSIVSLILCWLAAGLHLGVIIGTADFCIAPLAYLEQMTEEKSDREIIKYYMKCDHQFVDNPFKNVGYETFPRFAYILSKIFIYTFIRHLLASQTIPSTYDNAREANISLAKVHMSLLKILPNSKEKEVVRDKMKKIFKGMDSTFQLLMHINALVECTNLHKDYLDGVSGICFNGLQFDNKINNRLNVNYGIFRDGMVFLLVSIGLTGIFFTGVVLLTSGSWRSFTSGFGEKFKKSFNDQK</sequence>
<evidence type="ECO:0000313" key="14">
    <source>
        <dbReference type="EMBL" id="ESN96526.1"/>
    </source>
</evidence>
<feature type="transmembrane region" description="Helical" evidence="13">
    <location>
        <begin position="456"/>
        <end position="476"/>
    </location>
</feature>
<feature type="transmembrane region" description="Helical" evidence="13">
    <location>
        <begin position="96"/>
        <end position="118"/>
    </location>
</feature>
<keyword evidence="5 13" id="KW-0812">Transmembrane</keyword>
<dbReference type="CTD" id="20200147"/>
<dbReference type="GeneID" id="20200147"/>
<dbReference type="EMBL" id="AMQM01001405">
    <property type="status" value="NOT_ANNOTATED_CDS"/>
    <property type="molecule type" value="Genomic_DNA"/>
</dbReference>
<reference evidence="15" key="3">
    <citation type="submission" date="2015-06" db="UniProtKB">
        <authorList>
            <consortium name="EnsemblMetazoa"/>
        </authorList>
    </citation>
    <scope>IDENTIFICATION</scope>
</reference>
<evidence type="ECO:0000256" key="8">
    <source>
        <dbReference type="ARBA" id="ARBA00023136"/>
    </source>
</evidence>
<evidence type="ECO:0000256" key="9">
    <source>
        <dbReference type="ARBA" id="ARBA00023173"/>
    </source>
</evidence>
<comment type="subcellular location">
    <subcellularLocation>
        <location evidence="1 13">Cell membrane</location>
        <topology evidence="1 13">Multi-pass membrane protein</topology>
    </subcellularLocation>
</comment>
<dbReference type="InParanoid" id="T1EU97"/>
<dbReference type="AlphaFoldDB" id="T1EU97"/>
<evidence type="ECO:0000256" key="11">
    <source>
        <dbReference type="ARBA" id="ARBA00023214"/>
    </source>
</evidence>
<evidence type="ECO:0000256" key="3">
    <source>
        <dbReference type="ARBA" id="ARBA00022448"/>
    </source>
</evidence>
<dbReference type="OrthoDB" id="187568at2759"/>
<feature type="transmembrane region" description="Helical" evidence="13">
    <location>
        <begin position="223"/>
        <end position="246"/>
    </location>
</feature>
<dbReference type="eggNOG" id="KOG4433">
    <property type="taxonomic scope" value="Eukaryota"/>
</dbReference>
<keyword evidence="9 13" id="KW-0869">Chloride channel</keyword>
<feature type="transmembrane region" description="Helical" evidence="13">
    <location>
        <begin position="60"/>
        <end position="84"/>
    </location>
</feature>
<keyword evidence="8 13" id="KW-0472">Membrane</keyword>
<evidence type="ECO:0000256" key="7">
    <source>
        <dbReference type="ARBA" id="ARBA00023065"/>
    </source>
</evidence>
<evidence type="ECO:0000256" key="6">
    <source>
        <dbReference type="ARBA" id="ARBA00022989"/>
    </source>
</evidence>
<keyword evidence="6 13" id="KW-1133">Transmembrane helix</keyword>
<keyword evidence="4" id="KW-1003">Cell membrane</keyword>
<dbReference type="Proteomes" id="UP000015101">
    <property type="component" value="Unassembled WGS sequence"/>
</dbReference>
<evidence type="ECO:0000256" key="5">
    <source>
        <dbReference type="ARBA" id="ARBA00022692"/>
    </source>
</evidence>
<evidence type="ECO:0000256" key="2">
    <source>
        <dbReference type="ARBA" id="ARBA00009849"/>
    </source>
</evidence>
<comment type="similarity">
    <text evidence="2 13">Belongs to the tweety family.</text>
</comment>
<feature type="transmembrane region" description="Helical" evidence="13">
    <location>
        <begin position="253"/>
        <end position="273"/>
    </location>
</feature>
<dbReference type="GO" id="GO:0005886">
    <property type="term" value="C:plasma membrane"/>
    <property type="evidence" value="ECO:0000318"/>
    <property type="project" value="GO_Central"/>
</dbReference>
<dbReference type="HOGENOM" id="CLU_023758_0_1_1"/>
<proteinExistence type="inferred from homology"/>
<keyword evidence="3 13" id="KW-0813">Transport</keyword>
<dbReference type="InterPro" id="IPR006990">
    <property type="entry name" value="Tweety"/>
</dbReference>
<reference evidence="14 16" key="2">
    <citation type="journal article" date="2013" name="Nature">
        <title>Insights into bilaterian evolution from three spiralian genomes.</title>
        <authorList>
            <person name="Simakov O."/>
            <person name="Marletaz F."/>
            <person name="Cho S.J."/>
            <person name="Edsinger-Gonzales E."/>
            <person name="Havlak P."/>
            <person name="Hellsten U."/>
            <person name="Kuo D.H."/>
            <person name="Larsson T."/>
            <person name="Lv J."/>
            <person name="Arendt D."/>
            <person name="Savage R."/>
            <person name="Osoegawa K."/>
            <person name="de Jong P."/>
            <person name="Grimwood J."/>
            <person name="Chapman J.A."/>
            <person name="Shapiro H."/>
            <person name="Aerts A."/>
            <person name="Otillar R.P."/>
            <person name="Terry A.Y."/>
            <person name="Boore J.L."/>
            <person name="Grigoriev I.V."/>
            <person name="Lindberg D.R."/>
            <person name="Seaver E.C."/>
            <person name="Weisblat D.A."/>
            <person name="Putnam N.H."/>
            <person name="Rokhsar D.S."/>
        </authorList>
    </citation>
    <scope>NUCLEOTIDE SEQUENCE</scope>
</reference>
<dbReference type="PANTHER" id="PTHR12424:SF8">
    <property type="entry name" value="PROTEIN TWEETY"/>
    <property type="match status" value="1"/>
</dbReference>
<gene>
    <name evidence="15" type="primary">20200147</name>
    <name evidence="14" type="ORF">HELRODRAFT_163596</name>
</gene>
<keyword evidence="16" id="KW-1185">Reference proteome</keyword>
<dbReference type="EnsemblMetazoa" id="HelroT163596">
    <property type="protein sequence ID" value="HelroP163596"/>
    <property type="gene ID" value="HelroG163596"/>
</dbReference>
<comment type="function">
    <text evidence="13">Probable chloride channel.</text>
</comment>
<accession>T1EU97</accession>
<evidence type="ECO:0000313" key="15">
    <source>
        <dbReference type="EnsemblMetazoa" id="HelroP163596"/>
    </source>
</evidence>
<protein>
    <recommendedName>
        <fullName evidence="13">Protein tweety homolog</fullName>
    </recommendedName>
</protein>
<organism evidence="15 16">
    <name type="scientific">Helobdella robusta</name>
    <name type="common">Californian leech</name>
    <dbReference type="NCBI Taxonomy" id="6412"/>
    <lineage>
        <taxon>Eukaryota</taxon>
        <taxon>Metazoa</taxon>
        <taxon>Spiralia</taxon>
        <taxon>Lophotrochozoa</taxon>
        <taxon>Annelida</taxon>
        <taxon>Clitellata</taxon>
        <taxon>Hirudinea</taxon>
        <taxon>Rhynchobdellida</taxon>
        <taxon>Glossiphoniidae</taxon>
        <taxon>Helobdella</taxon>
    </lineage>
</organism>
<keyword evidence="11 13" id="KW-0868">Chloride</keyword>
<evidence type="ECO:0000313" key="16">
    <source>
        <dbReference type="Proteomes" id="UP000015101"/>
    </source>
</evidence>
<evidence type="ECO:0000256" key="1">
    <source>
        <dbReference type="ARBA" id="ARBA00004651"/>
    </source>
</evidence>
<dbReference type="GO" id="GO:0072320">
    <property type="term" value="F:volume-sensitive chloride channel activity"/>
    <property type="evidence" value="ECO:0000318"/>
    <property type="project" value="GO_Central"/>
</dbReference>
<evidence type="ECO:0000256" key="13">
    <source>
        <dbReference type="RuleBase" id="RU361114"/>
    </source>
</evidence>
<dbReference type="RefSeq" id="XP_009025679.1">
    <property type="nucleotide sequence ID" value="XM_009027431.1"/>
</dbReference>
<reference evidence="16" key="1">
    <citation type="submission" date="2012-12" db="EMBL/GenBank/DDBJ databases">
        <authorList>
            <person name="Hellsten U."/>
            <person name="Grimwood J."/>
            <person name="Chapman J.A."/>
            <person name="Shapiro H."/>
            <person name="Aerts A."/>
            <person name="Otillar R.P."/>
            <person name="Terry A.Y."/>
            <person name="Boore J.L."/>
            <person name="Simakov O."/>
            <person name="Marletaz F."/>
            <person name="Cho S.-J."/>
            <person name="Edsinger-Gonzales E."/>
            <person name="Havlak P."/>
            <person name="Kuo D.-H."/>
            <person name="Larsson T."/>
            <person name="Lv J."/>
            <person name="Arendt D."/>
            <person name="Savage R."/>
            <person name="Osoegawa K."/>
            <person name="de Jong P."/>
            <person name="Lindberg D.R."/>
            <person name="Seaver E.C."/>
            <person name="Weisblat D.A."/>
            <person name="Putnam N.H."/>
            <person name="Grigoriev I.V."/>
            <person name="Rokhsar D.S."/>
        </authorList>
    </citation>
    <scope>NUCLEOTIDE SEQUENCE</scope>
</reference>
<keyword evidence="12 13" id="KW-0407">Ion channel</keyword>
<dbReference type="OMA" id="ILMERAH"/>
<dbReference type="PANTHER" id="PTHR12424">
    <property type="entry name" value="TWEETY-RELATED"/>
    <property type="match status" value="1"/>
</dbReference>
<keyword evidence="10" id="KW-0325">Glycoprotein</keyword>
<evidence type="ECO:0000256" key="12">
    <source>
        <dbReference type="ARBA" id="ARBA00023303"/>
    </source>
</evidence>
<dbReference type="KEGG" id="hro:HELRODRAFT_163596"/>
<dbReference type="Pfam" id="PF04906">
    <property type="entry name" value="Tweety"/>
    <property type="match status" value="1"/>
</dbReference>
<dbReference type="EMBL" id="KB097495">
    <property type="protein sequence ID" value="ESN96526.1"/>
    <property type="molecule type" value="Genomic_DNA"/>
</dbReference>
<dbReference type="FunCoup" id="T1EU97">
    <property type="interactions" value="157"/>
</dbReference>
<dbReference type="GO" id="GO:0034707">
    <property type="term" value="C:chloride channel complex"/>
    <property type="evidence" value="ECO:0007669"/>
    <property type="project" value="UniProtKB-UniRule"/>
</dbReference>
<keyword evidence="7 13" id="KW-0406">Ion transport</keyword>
<evidence type="ECO:0000256" key="10">
    <source>
        <dbReference type="ARBA" id="ARBA00023180"/>
    </source>
</evidence>